<dbReference type="Gene3D" id="3.40.420.10">
    <property type="entry name" value="Ricin (A subunit), domain 1"/>
    <property type="match status" value="1"/>
</dbReference>
<dbReference type="GO" id="GO:0017148">
    <property type="term" value="P:negative regulation of translation"/>
    <property type="evidence" value="ECO:0007669"/>
    <property type="project" value="InterPro"/>
</dbReference>
<name>Q17BD2_AEDAE</name>
<organism evidence="1 2">
    <name type="scientific">Aedes aegypti</name>
    <name type="common">Yellowfever mosquito</name>
    <name type="synonym">Culex aegypti</name>
    <dbReference type="NCBI Taxonomy" id="7159"/>
    <lineage>
        <taxon>Eukaryota</taxon>
        <taxon>Metazoa</taxon>
        <taxon>Ecdysozoa</taxon>
        <taxon>Arthropoda</taxon>
        <taxon>Hexapoda</taxon>
        <taxon>Insecta</taxon>
        <taxon>Pterygota</taxon>
        <taxon>Neoptera</taxon>
        <taxon>Endopterygota</taxon>
        <taxon>Diptera</taxon>
        <taxon>Nematocera</taxon>
        <taxon>Culicoidea</taxon>
        <taxon>Culicidae</taxon>
        <taxon>Culicinae</taxon>
        <taxon>Aedini</taxon>
        <taxon>Aedes</taxon>
        <taxon>Stegomyia</taxon>
    </lineage>
</organism>
<protein>
    <submittedName>
        <fullName evidence="1">AAEL005004-PA</fullName>
    </submittedName>
</protein>
<reference evidence="1" key="2">
    <citation type="journal article" date="2007" name="Science">
        <title>Genome sequence of Aedes aegypti, a major arbovirus vector.</title>
        <authorList>
            <person name="Nene V."/>
            <person name="Wortman J.R."/>
            <person name="Lawson D."/>
            <person name="Haas B."/>
            <person name="Kodira C."/>
            <person name="Tu Z.J."/>
            <person name="Loftus B."/>
            <person name="Xi Z."/>
            <person name="Megy K."/>
            <person name="Grabherr M."/>
            <person name="Ren Q."/>
            <person name="Zdobnov E.M."/>
            <person name="Lobo N.F."/>
            <person name="Campbell K.S."/>
            <person name="Brown S.E."/>
            <person name="Bonaldo M.F."/>
            <person name="Zhu J."/>
            <person name="Sinkins S.P."/>
            <person name="Hogenkamp D.G."/>
            <person name="Amedeo P."/>
            <person name="Arensburger P."/>
            <person name="Atkinson P.W."/>
            <person name="Bidwell S."/>
            <person name="Biedler J."/>
            <person name="Birney E."/>
            <person name="Bruggner R.V."/>
            <person name="Costas J."/>
            <person name="Coy M.R."/>
            <person name="Crabtree J."/>
            <person name="Crawford M."/>
            <person name="Debruyn B."/>
            <person name="Decaprio D."/>
            <person name="Eiglmeier K."/>
            <person name="Eisenstadt E."/>
            <person name="El-Dorry H."/>
            <person name="Gelbart W.M."/>
            <person name="Gomes S.L."/>
            <person name="Hammond M."/>
            <person name="Hannick L.I."/>
            <person name="Hogan J.R."/>
            <person name="Holmes M.H."/>
            <person name="Jaffe D."/>
            <person name="Johnston J.S."/>
            <person name="Kennedy R.C."/>
            <person name="Koo H."/>
            <person name="Kravitz S."/>
            <person name="Kriventseva E.V."/>
            <person name="Kulp D."/>
            <person name="Labutti K."/>
            <person name="Lee E."/>
            <person name="Li S."/>
            <person name="Lovin D.D."/>
            <person name="Mao C."/>
            <person name="Mauceli E."/>
            <person name="Menck C.F."/>
            <person name="Miller J.R."/>
            <person name="Montgomery P."/>
            <person name="Mori A."/>
            <person name="Nascimento A.L."/>
            <person name="Naveira H.F."/>
            <person name="Nusbaum C."/>
            <person name="O'leary S."/>
            <person name="Orvis J."/>
            <person name="Pertea M."/>
            <person name="Quesneville H."/>
            <person name="Reidenbach K.R."/>
            <person name="Rogers Y.H."/>
            <person name="Roth C.W."/>
            <person name="Schneider J.R."/>
            <person name="Schatz M."/>
            <person name="Shumway M."/>
            <person name="Stanke M."/>
            <person name="Stinson E.O."/>
            <person name="Tubio J.M."/>
            <person name="Vanzee J.P."/>
            <person name="Verjovski-Almeida S."/>
            <person name="Werner D."/>
            <person name="White O."/>
            <person name="Wyder S."/>
            <person name="Zeng Q."/>
            <person name="Zhao Q."/>
            <person name="Zhao Y."/>
            <person name="Hill C.A."/>
            <person name="Raikhel A.S."/>
            <person name="Soares M.B."/>
            <person name="Knudson D.L."/>
            <person name="Lee N.H."/>
            <person name="Galagan J."/>
            <person name="Salzberg S.L."/>
            <person name="Paulsen I.T."/>
            <person name="Dimopoulos G."/>
            <person name="Collins F.H."/>
            <person name="Birren B."/>
            <person name="Fraser-Liggett C.M."/>
            <person name="Severson D.W."/>
        </authorList>
    </citation>
    <scope>NUCLEOTIDE SEQUENCE [LARGE SCALE GENOMIC DNA]</scope>
    <source>
        <strain evidence="1">Liverpool</strain>
    </source>
</reference>
<dbReference type="SUPFAM" id="SSF56371">
    <property type="entry name" value="Ribosome inactivating proteins (RIP)"/>
    <property type="match status" value="1"/>
</dbReference>
<dbReference type="VEuPathDB" id="VectorBase:AAEL008050"/>
<evidence type="ECO:0000313" key="2">
    <source>
        <dbReference type="Proteomes" id="UP000682892"/>
    </source>
</evidence>
<dbReference type="InterPro" id="IPR036041">
    <property type="entry name" value="Ribosome-inact_prot_sf"/>
</dbReference>
<dbReference type="Pfam" id="PF00161">
    <property type="entry name" value="RIP"/>
    <property type="match status" value="1"/>
</dbReference>
<dbReference type="InterPro" id="IPR016138">
    <property type="entry name" value="Ribosome_inactivat_prot_sub1"/>
</dbReference>
<dbReference type="InterPro" id="IPR001574">
    <property type="entry name" value="Ribosome_inactivat_prot"/>
</dbReference>
<evidence type="ECO:0000313" key="1">
    <source>
        <dbReference type="EMBL" id="EAT43562.1"/>
    </source>
</evidence>
<dbReference type="GO" id="GO:0030598">
    <property type="term" value="F:rRNA N-glycosylase activity"/>
    <property type="evidence" value="ECO:0007669"/>
    <property type="project" value="InterPro"/>
</dbReference>
<dbReference type="OMA" id="WISPRET"/>
<sequence length="476" mass="52352">MQNIFSRAKRQTSSGLTGDLKQFRTKDRAYLGFIQNLISALTESDEVYGNIKVTKRKDGITKVTLKDSSTNSQVGFIYRNRDLYIVGLVVGTTFYIDKEVYDGLGKKIPTTWKGVINAANTVSLSNPFSYNQILPSGEGTVLQIGKLGDSLTHLTKIGDTSKRSQIMTQHLGPFVVAFSEAIRFPVVAREIQGAIRKATGTVSLSKNLVRPLSLGHPSERTSNHVFTMYSLLLNWSKLSDRVPAFYGNPPKQMPPLVEGRYTVNLEKNQLNTLLGVANSYRFQKFTIAPRGKRDVTSMFDNSIHRNVPLLEQDIKSIDYEENVQQASSSPPMGMASVTHSPDVIGALHLLTVGMLYLYGKKMGVPMGSAQHYDDPRDALAVAVDITDRIGCFTRSAGFEPDVGYEEEVMLQRAIARALIRGESLESVLSAFLEQHFSEAVHGSGSLETLREQLIQALAAESGSVQGDGIAGEECFN</sequence>
<reference evidence="1" key="3">
    <citation type="submission" date="2012-09" db="EMBL/GenBank/DDBJ databases">
        <authorList>
            <consortium name="VectorBase"/>
        </authorList>
    </citation>
    <scope>NUCLEOTIDE SEQUENCE</scope>
    <source>
        <strain evidence="1">Liverpool</strain>
    </source>
</reference>
<dbReference type="AlphaFoldDB" id="Q17BD2"/>
<proteinExistence type="predicted"/>
<accession>Q17BD2</accession>
<reference evidence="1" key="1">
    <citation type="submission" date="2005-10" db="EMBL/GenBank/DDBJ databases">
        <authorList>
            <person name="Loftus B.J."/>
            <person name="Nene V.M."/>
            <person name="Hannick L.I."/>
            <person name="Bidwell S."/>
            <person name="Haas B."/>
            <person name="Amedeo P."/>
            <person name="Orvis J."/>
            <person name="Wortman J.R."/>
            <person name="White O.R."/>
            <person name="Salzberg S."/>
            <person name="Shumway M."/>
            <person name="Koo H."/>
            <person name="Zhao Y."/>
            <person name="Holmes M."/>
            <person name="Miller J."/>
            <person name="Schatz M."/>
            <person name="Pop M."/>
            <person name="Pai G."/>
            <person name="Utterback T."/>
            <person name="Rogers Y.-H."/>
            <person name="Kravitz S."/>
            <person name="Fraser C.M."/>
        </authorList>
    </citation>
    <scope>NUCLEOTIDE SEQUENCE</scope>
    <source>
        <strain evidence="1">Liverpool</strain>
    </source>
</reference>
<dbReference type="HOGENOM" id="CLU_611411_0_0_1"/>
<gene>
    <name evidence="1" type="ORF">AaeL_AAEL005004</name>
</gene>
<dbReference type="eggNOG" id="ENOG502T9UF">
    <property type="taxonomic scope" value="Eukaryota"/>
</dbReference>
<dbReference type="PhylomeDB" id="Q17BD2"/>
<dbReference type="Proteomes" id="UP000682892">
    <property type="component" value="Unassembled WGS sequence"/>
</dbReference>
<dbReference type="EMBL" id="CH477323">
    <property type="protein sequence ID" value="EAT43562.1"/>
    <property type="molecule type" value="Genomic_DNA"/>
</dbReference>
<dbReference type="PaxDb" id="7159-AAEL005004-PA"/>